<dbReference type="InterPro" id="IPR006119">
    <property type="entry name" value="Resolv_N"/>
</dbReference>
<dbReference type="Proteomes" id="UP000266906">
    <property type="component" value="Unassembled WGS sequence"/>
</dbReference>
<dbReference type="SUPFAM" id="SSF53041">
    <property type="entry name" value="Resolvase-like"/>
    <property type="match status" value="1"/>
</dbReference>
<evidence type="ECO:0000256" key="1">
    <source>
        <dbReference type="ARBA" id="ARBA00023125"/>
    </source>
</evidence>
<dbReference type="SMART" id="SM00857">
    <property type="entry name" value="Resolvase"/>
    <property type="match status" value="1"/>
</dbReference>
<feature type="domain" description="Recombinase" evidence="3">
    <location>
        <begin position="193"/>
        <end position="313"/>
    </location>
</feature>
<accession>A0A3N4RUI8</accession>
<evidence type="ECO:0000259" key="3">
    <source>
        <dbReference type="PROSITE" id="PS51737"/>
    </source>
</evidence>
<dbReference type="CDD" id="cd00338">
    <property type="entry name" value="Ser_Recombinase"/>
    <property type="match status" value="1"/>
</dbReference>
<dbReference type="PANTHER" id="PTHR30461">
    <property type="entry name" value="DNA-INVERTASE FROM LAMBDOID PROPHAGE"/>
    <property type="match status" value="1"/>
</dbReference>
<dbReference type="GO" id="GO:0000150">
    <property type="term" value="F:DNA strand exchange activity"/>
    <property type="evidence" value="ECO:0007669"/>
    <property type="project" value="InterPro"/>
</dbReference>
<dbReference type="GO" id="GO:0003677">
    <property type="term" value="F:DNA binding"/>
    <property type="evidence" value="ECO:0007669"/>
    <property type="project" value="UniProtKB-KW"/>
</dbReference>
<dbReference type="InterPro" id="IPR036162">
    <property type="entry name" value="Resolvase-like_N_sf"/>
</dbReference>
<keyword evidence="5" id="KW-1185">Reference proteome</keyword>
<keyword evidence="1" id="KW-0238">DNA-binding</keyword>
<dbReference type="EMBL" id="RKQG01000001">
    <property type="protein sequence ID" value="RPE34739.1"/>
    <property type="molecule type" value="Genomic_DNA"/>
</dbReference>
<evidence type="ECO:0000256" key="2">
    <source>
        <dbReference type="ARBA" id="ARBA00023172"/>
    </source>
</evidence>
<gene>
    <name evidence="4" type="ORF">EDD38_3071</name>
</gene>
<organism evidence="4 5">
    <name type="scientific">Kitasatospora cineracea</name>
    <dbReference type="NCBI Taxonomy" id="88074"/>
    <lineage>
        <taxon>Bacteria</taxon>
        <taxon>Bacillati</taxon>
        <taxon>Actinomycetota</taxon>
        <taxon>Actinomycetes</taxon>
        <taxon>Kitasatosporales</taxon>
        <taxon>Streptomycetaceae</taxon>
        <taxon>Kitasatospora</taxon>
    </lineage>
</organism>
<dbReference type="PROSITE" id="PS51737">
    <property type="entry name" value="RECOMBINASE_DNA_BIND"/>
    <property type="match status" value="1"/>
</dbReference>
<sequence>MNTEPKRTAPRGHWRENDLALLDELLADERRLLRNAPRALLSVRLSSFTADTTSPVRQELDLRRLARERGFRVVGVAGDLNVSATRVPPWKRRQLGHWLVDRVPDFDVLLFWKLDRFVRRLTDLSVMIEWCTDHGKNLVSLHEAIDLSTATGKEFAKVIGGVAEIEAGGTSTRATSLWAYAKTQPDWLVGKPPYGYATDAGGRLVIEPGACRVLRWCHGAALRGVSARRMVAVLVRAGIPTGGGGRWTATTLLRRLRNPALCGWRVEAETAAGTRRSRVVLDRKGAPIRVAEPIFSAEEWQSLQSALGRRAVAQPRRSPDGATEFLGVLVCADCGTNMTVQRTRTDQRVYVYLRCRTCPSGGLGAPRPSAVHGRLSGEVLAALGALPVRVREYRAGAVGANGSSEEAGWTLSATGETFGDRWQREGTGSMAEDLRRARVTCRVRRTKVPGRRAPEVDLELVVPPDVEEALVIKPDVFAVRLP</sequence>
<evidence type="ECO:0000313" key="5">
    <source>
        <dbReference type="Proteomes" id="UP000266906"/>
    </source>
</evidence>
<evidence type="ECO:0000313" key="4">
    <source>
        <dbReference type="EMBL" id="RPE34739.1"/>
    </source>
</evidence>
<keyword evidence="2" id="KW-0233">DNA recombination</keyword>
<dbReference type="InterPro" id="IPR025827">
    <property type="entry name" value="Zn_ribbon_recom_dom"/>
</dbReference>
<dbReference type="Gene3D" id="3.40.50.1390">
    <property type="entry name" value="Resolvase, N-terminal catalytic domain"/>
    <property type="match status" value="1"/>
</dbReference>
<reference evidence="4 5" key="1">
    <citation type="submission" date="2018-11" db="EMBL/GenBank/DDBJ databases">
        <title>Sequencing the genomes of 1000 actinobacteria strains.</title>
        <authorList>
            <person name="Klenk H.-P."/>
        </authorList>
    </citation>
    <scope>NUCLEOTIDE SEQUENCE [LARGE SCALE GENOMIC DNA]</scope>
    <source>
        <strain evidence="4 5">DSM 44781</strain>
    </source>
</reference>
<dbReference type="InterPro" id="IPR038109">
    <property type="entry name" value="DNA_bind_recomb_sf"/>
</dbReference>
<name>A0A3N4RUI8_9ACTN</name>
<dbReference type="InterPro" id="IPR050639">
    <property type="entry name" value="SSR_resolvase"/>
</dbReference>
<dbReference type="Pfam" id="PF07508">
    <property type="entry name" value="Recombinase"/>
    <property type="match status" value="1"/>
</dbReference>
<dbReference type="InterPro" id="IPR011109">
    <property type="entry name" value="DNA_bind_recombinase_dom"/>
</dbReference>
<protein>
    <submittedName>
        <fullName evidence="4">DNA invertase Pin-like site-specific DNA recombinase</fullName>
    </submittedName>
</protein>
<comment type="caution">
    <text evidence="4">The sequence shown here is derived from an EMBL/GenBank/DDBJ whole genome shotgun (WGS) entry which is preliminary data.</text>
</comment>
<dbReference type="AlphaFoldDB" id="A0A3N4RUI8"/>
<dbReference type="Pfam" id="PF00239">
    <property type="entry name" value="Resolvase"/>
    <property type="match status" value="1"/>
</dbReference>
<dbReference type="Pfam" id="PF13408">
    <property type="entry name" value="Zn_ribbon_recom"/>
    <property type="match status" value="1"/>
</dbReference>
<dbReference type="PANTHER" id="PTHR30461:SF2">
    <property type="entry name" value="SERINE RECOMBINASE PINE-RELATED"/>
    <property type="match status" value="1"/>
</dbReference>
<proteinExistence type="predicted"/>
<dbReference type="Gene3D" id="3.90.1750.20">
    <property type="entry name" value="Putative Large Serine Recombinase, Chain B, Domain 2"/>
    <property type="match status" value="1"/>
</dbReference>